<evidence type="ECO:0000313" key="2">
    <source>
        <dbReference type="EMBL" id="MBB3018528.1"/>
    </source>
</evidence>
<feature type="domain" description="HTH cro/C1-type" evidence="1">
    <location>
        <begin position="196"/>
        <end position="225"/>
    </location>
</feature>
<dbReference type="Gene3D" id="3.30.450.40">
    <property type="match status" value="1"/>
</dbReference>
<dbReference type="PANTHER" id="PTHR43102:SF2">
    <property type="entry name" value="GAF DOMAIN-CONTAINING PROTEIN"/>
    <property type="match status" value="1"/>
</dbReference>
<dbReference type="EMBL" id="JACHWB010000002">
    <property type="protein sequence ID" value="MBB3018528.1"/>
    <property type="molecule type" value="Genomic_DNA"/>
</dbReference>
<sequence length="268" mass="28968">MASLFPPNEVERLAALRKLGIVDAPASPSLDRICRVAQQLFNVPIAAVTFLDDTHQWLKATIGIPDLKVTAREHSFCQYTIMHDEVFVVPDARADQTFAANPYVTGEPGIRFYAGAPLTTGPGIRLGSLCLIDTEPREFHPDQAAVLAGLGRLVVDELWLHHLEQAGLAKVSSESAPAGERPLAFDLAAPLTSEQIRAGRALLNWSVRELADASGISATTIKRIEAQGSDSVRKASIEAIRRTMETHGIEFTISPGAKVGLSIELKCK</sequence>
<dbReference type="PANTHER" id="PTHR43102">
    <property type="entry name" value="SLR1143 PROTEIN"/>
    <property type="match status" value="1"/>
</dbReference>
<gene>
    <name evidence="2" type="ORF">FHR70_001582</name>
</gene>
<dbReference type="SMART" id="SM00065">
    <property type="entry name" value="GAF"/>
    <property type="match status" value="1"/>
</dbReference>
<evidence type="ECO:0000313" key="3">
    <source>
        <dbReference type="Proteomes" id="UP000532010"/>
    </source>
</evidence>
<dbReference type="InterPro" id="IPR010982">
    <property type="entry name" value="Lambda_DNA-bd_dom_sf"/>
</dbReference>
<comment type="caution">
    <text evidence="2">The sequence shown here is derived from an EMBL/GenBank/DDBJ whole genome shotgun (WGS) entry which is preliminary data.</text>
</comment>
<organism evidence="2 3">
    <name type="scientific">Microvirga lupini</name>
    <dbReference type="NCBI Taxonomy" id="420324"/>
    <lineage>
        <taxon>Bacteria</taxon>
        <taxon>Pseudomonadati</taxon>
        <taxon>Pseudomonadota</taxon>
        <taxon>Alphaproteobacteria</taxon>
        <taxon>Hyphomicrobiales</taxon>
        <taxon>Methylobacteriaceae</taxon>
        <taxon>Microvirga</taxon>
    </lineage>
</organism>
<reference evidence="2 3" key="1">
    <citation type="submission" date="2020-08" db="EMBL/GenBank/DDBJ databases">
        <title>The Agave Microbiome: Exploring the role of microbial communities in plant adaptations to desert environments.</title>
        <authorList>
            <person name="Partida-Martinez L.P."/>
        </authorList>
    </citation>
    <scope>NUCLEOTIDE SEQUENCE [LARGE SCALE GENOMIC DNA]</scope>
    <source>
        <strain evidence="2 3">AT3.9</strain>
    </source>
</reference>
<proteinExistence type="predicted"/>
<dbReference type="SMART" id="SM00530">
    <property type="entry name" value="HTH_XRE"/>
    <property type="match status" value="1"/>
</dbReference>
<dbReference type="SUPFAM" id="SSF47413">
    <property type="entry name" value="lambda repressor-like DNA-binding domains"/>
    <property type="match status" value="1"/>
</dbReference>
<accession>A0A7W4VJU7</accession>
<dbReference type="SUPFAM" id="SSF55781">
    <property type="entry name" value="GAF domain-like"/>
    <property type="match status" value="1"/>
</dbReference>
<keyword evidence="3" id="KW-1185">Reference proteome</keyword>
<name>A0A7W4VJU7_9HYPH</name>
<dbReference type="Gene3D" id="1.10.260.40">
    <property type="entry name" value="lambda repressor-like DNA-binding domains"/>
    <property type="match status" value="1"/>
</dbReference>
<dbReference type="RefSeq" id="WP_183448868.1">
    <property type="nucleotide sequence ID" value="NZ_JACHWB010000002.1"/>
</dbReference>
<dbReference type="InterPro" id="IPR029016">
    <property type="entry name" value="GAF-like_dom_sf"/>
</dbReference>
<dbReference type="AlphaFoldDB" id="A0A7W4VJU7"/>
<dbReference type="InterPro" id="IPR003018">
    <property type="entry name" value="GAF"/>
</dbReference>
<dbReference type="Pfam" id="PF01381">
    <property type="entry name" value="HTH_3"/>
    <property type="match status" value="1"/>
</dbReference>
<dbReference type="GO" id="GO:0003677">
    <property type="term" value="F:DNA binding"/>
    <property type="evidence" value="ECO:0007669"/>
    <property type="project" value="InterPro"/>
</dbReference>
<dbReference type="PROSITE" id="PS50943">
    <property type="entry name" value="HTH_CROC1"/>
    <property type="match status" value="1"/>
</dbReference>
<dbReference type="Proteomes" id="UP000532010">
    <property type="component" value="Unassembled WGS sequence"/>
</dbReference>
<evidence type="ECO:0000259" key="1">
    <source>
        <dbReference type="PROSITE" id="PS50943"/>
    </source>
</evidence>
<dbReference type="Pfam" id="PF01590">
    <property type="entry name" value="GAF"/>
    <property type="match status" value="1"/>
</dbReference>
<protein>
    <submittedName>
        <fullName evidence="2">GAF domain-containing protein</fullName>
    </submittedName>
</protein>
<dbReference type="CDD" id="cd00093">
    <property type="entry name" value="HTH_XRE"/>
    <property type="match status" value="1"/>
</dbReference>
<dbReference type="InterPro" id="IPR001387">
    <property type="entry name" value="Cro/C1-type_HTH"/>
</dbReference>